<dbReference type="InterPro" id="IPR001451">
    <property type="entry name" value="Hexapep"/>
</dbReference>
<evidence type="ECO:0000256" key="1">
    <source>
        <dbReference type="ARBA" id="ARBA00022679"/>
    </source>
</evidence>
<dbReference type="EMBL" id="LN681225">
    <property type="protein sequence ID" value="CEK10229.1"/>
    <property type="molecule type" value="Genomic_DNA"/>
</dbReference>
<dbReference type="OrthoDB" id="9815592at2"/>
<dbReference type="STRING" id="449.LHA_1174"/>
<keyword evidence="5" id="KW-1185">Reference proteome</keyword>
<evidence type="ECO:0000256" key="3">
    <source>
        <dbReference type="ARBA" id="ARBA00023315"/>
    </source>
</evidence>
<dbReference type="PANTHER" id="PTHR23416">
    <property type="entry name" value="SIALIC ACID SYNTHASE-RELATED"/>
    <property type="match status" value="1"/>
</dbReference>
<evidence type="ECO:0000256" key="2">
    <source>
        <dbReference type="ARBA" id="ARBA00022737"/>
    </source>
</evidence>
<dbReference type="EC" id="2.3.1.79" evidence="4"/>
<dbReference type="InterPro" id="IPR051159">
    <property type="entry name" value="Hexapeptide_acetyltransf"/>
</dbReference>
<keyword evidence="1 4" id="KW-0808">Transferase</keyword>
<dbReference type="InterPro" id="IPR018357">
    <property type="entry name" value="Hexapep_transf_CS"/>
</dbReference>
<dbReference type="RefSeq" id="WP_045105637.1">
    <property type="nucleotide sequence ID" value="NZ_LN681225.1"/>
</dbReference>
<dbReference type="KEGG" id="lha:LHA_1174"/>
<dbReference type="PROSITE" id="PS00101">
    <property type="entry name" value="HEXAPEP_TRANSFERASES"/>
    <property type="match status" value="1"/>
</dbReference>
<protein>
    <submittedName>
        <fullName evidence="4">Maltose O-acetyltransferase</fullName>
        <ecNumber evidence="4">2.3.1.79</ecNumber>
    </submittedName>
</protein>
<dbReference type="CDD" id="cd04647">
    <property type="entry name" value="LbH_MAT_like"/>
    <property type="match status" value="1"/>
</dbReference>
<dbReference type="AlphaFoldDB" id="A0A0A8UTZ2"/>
<dbReference type="Gene3D" id="2.160.10.10">
    <property type="entry name" value="Hexapeptide repeat proteins"/>
    <property type="match status" value="1"/>
</dbReference>
<gene>
    <name evidence="4" type="ORF">LHA_1174</name>
</gene>
<sequence length="200" mass="21788">MLVDFFKKIRFWLTADRIGPDIPINHWMLHFNGTMKRLGIKKFKYFHPTASFRAGAYAVCCSKISIGAHVTIRPGTMLFADPREGGAGIHIEEHALIGSGVHMYVNNHRFSDTTRVIAEQGWEPSKPIILKKGCWIGANAILLPGVTIGQNSVVGAGSIVTKDVPDFCVAVGAPAKIIKRLSSASSDSTMQFVIPEAVTI</sequence>
<evidence type="ECO:0000313" key="4">
    <source>
        <dbReference type="EMBL" id="CEK10229.1"/>
    </source>
</evidence>
<dbReference type="HOGENOM" id="CLU_051638_7_3_6"/>
<dbReference type="Proteomes" id="UP000032803">
    <property type="component" value="Chromosome I"/>
</dbReference>
<dbReference type="SUPFAM" id="SSF51161">
    <property type="entry name" value="Trimeric LpxA-like enzymes"/>
    <property type="match status" value="1"/>
</dbReference>
<organism evidence="4 5">
    <name type="scientific">Legionella hackeliae</name>
    <dbReference type="NCBI Taxonomy" id="449"/>
    <lineage>
        <taxon>Bacteria</taxon>
        <taxon>Pseudomonadati</taxon>
        <taxon>Pseudomonadota</taxon>
        <taxon>Gammaproteobacteria</taxon>
        <taxon>Legionellales</taxon>
        <taxon>Legionellaceae</taxon>
        <taxon>Legionella</taxon>
    </lineage>
</organism>
<proteinExistence type="predicted"/>
<name>A0A0A8UTZ2_LEGHA</name>
<keyword evidence="2" id="KW-0677">Repeat</keyword>
<dbReference type="GO" id="GO:0008925">
    <property type="term" value="F:maltose O-acetyltransferase activity"/>
    <property type="evidence" value="ECO:0007669"/>
    <property type="project" value="UniProtKB-EC"/>
</dbReference>
<reference evidence="5" key="1">
    <citation type="submission" date="2014-09" db="EMBL/GenBank/DDBJ databases">
        <authorList>
            <person name="Gomez-Valero L."/>
        </authorList>
    </citation>
    <scope>NUCLEOTIDE SEQUENCE [LARGE SCALE GENOMIC DNA]</scope>
    <source>
        <strain evidence="5">ATCC35250</strain>
    </source>
</reference>
<dbReference type="Pfam" id="PF00132">
    <property type="entry name" value="Hexapep"/>
    <property type="match status" value="1"/>
</dbReference>
<dbReference type="PATRIC" id="fig|449.7.peg.3186"/>
<dbReference type="InterPro" id="IPR011004">
    <property type="entry name" value="Trimer_LpxA-like_sf"/>
</dbReference>
<evidence type="ECO:0000313" key="5">
    <source>
        <dbReference type="Proteomes" id="UP000032803"/>
    </source>
</evidence>
<accession>A0A0A8UTZ2</accession>
<keyword evidence="3 4" id="KW-0012">Acyltransferase</keyword>